<dbReference type="InterPro" id="IPR027417">
    <property type="entry name" value="P-loop_NTPase"/>
</dbReference>
<dbReference type="EMBL" id="SPOI01000050">
    <property type="protein sequence ID" value="TIB38767.1"/>
    <property type="molecule type" value="Genomic_DNA"/>
</dbReference>
<feature type="transmembrane region" description="Helical" evidence="10">
    <location>
        <begin position="348"/>
        <end position="371"/>
    </location>
</feature>
<dbReference type="GO" id="GO:0005525">
    <property type="term" value="F:GTP binding"/>
    <property type="evidence" value="ECO:0007669"/>
    <property type="project" value="InterPro"/>
</dbReference>
<feature type="transmembrane region" description="Helical" evidence="10">
    <location>
        <begin position="163"/>
        <end position="183"/>
    </location>
</feature>
<feature type="region of interest" description="Disordered" evidence="9">
    <location>
        <begin position="848"/>
        <end position="891"/>
    </location>
</feature>
<feature type="transmembrane region" description="Helical" evidence="10">
    <location>
        <begin position="195"/>
        <end position="222"/>
    </location>
</feature>
<feature type="domain" description="G" evidence="12">
    <location>
        <begin position="1074"/>
        <end position="1139"/>
    </location>
</feature>
<feature type="compositionally biased region" description="Basic residues" evidence="9">
    <location>
        <begin position="1364"/>
        <end position="1377"/>
    </location>
</feature>
<dbReference type="InterPro" id="IPR006153">
    <property type="entry name" value="Cation/H_exchanger_TM"/>
</dbReference>
<evidence type="ECO:0008006" key="16">
    <source>
        <dbReference type="Google" id="ProtNLM"/>
    </source>
</evidence>
<dbReference type="Pfam" id="PF01926">
    <property type="entry name" value="MMR_HSR1"/>
    <property type="match status" value="1"/>
</dbReference>
<dbReference type="GO" id="GO:0015297">
    <property type="term" value="F:antiporter activity"/>
    <property type="evidence" value="ECO:0007669"/>
    <property type="project" value="InterPro"/>
</dbReference>
<feature type="transmembrane region" description="Helical" evidence="10">
    <location>
        <begin position="228"/>
        <end position="252"/>
    </location>
</feature>
<evidence type="ECO:0000256" key="9">
    <source>
        <dbReference type="SAM" id="MobiDB-lite"/>
    </source>
</evidence>
<dbReference type="InterPro" id="IPR038770">
    <property type="entry name" value="Na+/solute_symporter_sf"/>
</dbReference>
<evidence type="ECO:0000256" key="5">
    <source>
        <dbReference type="ARBA" id="ARBA00022989"/>
    </source>
</evidence>
<feature type="domain" description="Guanine nucleotide-binding protein-like 3 N-terminal" evidence="13">
    <location>
        <begin position="850"/>
        <end position="921"/>
    </location>
</feature>
<gene>
    <name evidence="14" type="ORF">E3P86_01455</name>
</gene>
<organism evidence="14 15">
    <name type="scientific">Wallemia ichthyophaga</name>
    <dbReference type="NCBI Taxonomy" id="245174"/>
    <lineage>
        <taxon>Eukaryota</taxon>
        <taxon>Fungi</taxon>
        <taxon>Dikarya</taxon>
        <taxon>Basidiomycota</taxon>
        <taxon>Wallemiomycotina</taxon>
        <taxon>Wallemiomycetes</taxon>
        <taxon>Wallemiales</taxon>
        <taxon>Wallemiaceae</taxon>
        <taxon>Wallemia</taxon>
    </lineage>
</organism>
<evidence type="ECO:0000256" key="1">
    <source>
        <dbReference type="ARBA" id="ARBA00004123"/>
    </source>
</evidence>
<dbReference type="Gene3D" id="1.20.1530.20">
    <property type="match status" value="1"/>
</dbReference>
<dbReference type="GO" id="GO:1902600">
    <property type="term" value="P:proton transmembrane transport"/>
    <property type="evidence" value="ECO:0007669"/>
    <property type="project" value="InterPro"/>
</dbReference>
<reference evidence="14 15" key="1">
    <citation type="submission" date="2019-03" db="EMBL/GenBank/DDBJ databases">
        <title>Sequencing 23 genomes of Wallemia ichthyophaga.</title>
        <authorList>
            <person name="Gostincar C."/>
        </authorList>
    </citation>
    <scope>NUCLEOTIDE SEQUENCE [LARGE SCALE GENOMIC DNA]</scope>
    <source>
        <strain evidence="14 15">EXF-6200</strain>
    </source>
</reference>
<dbReference type="GO" id="GO:0005634">
    <property type="term" value="C:nucleus"/>
    <property type="evidence" value="ECO:0007669"/>
    <property type="project" value="UniProtKB-SubCell"/>
</dbReference>
<evidence type="ECO:0000313" key="15">
    <source>
        <dbReference type="Proteomes" id="UP000310689"/>
    </source>
</evidence>
<keyword evidence="8" id="KW-0539">Nucleus</keyword>
<feature type="compositionally biased region" description="Basic and acidic residues" evidence="9">
    <location>
        <begin position="452"/>
        <end position="461"/>
    </location>
</feature>
<evidence type="ECO:0000256" key="4">
    <source>
        <dbReference type="ARBA" id="ARBA00022692"/>
    </source>
</evidence>
<dbReference type="InterPro" id="IPR050794">
    <property type="entry name" value="CPA2_transporter"/>
</dbReference>
<dbReference type="Pfam" id="PF00999">
    <property type="entry name" value="Na_H_Exchanger"/>
    <property type="match status" value="1"/>
</dbReference>
<dbReference type="Proteomes" id="UP000310689">
    <property type="component" value="Unassembled WGS sequence"/>
</dbReference>
<feature type="region of interest" description="Disordered" evidence="9">
    <location>
        <begin position="914"/>
        <end position="951"/>
    </location>
</feature>
<sequence>MPILYPALLDSIQLTRRAGVFQGGKPNEVSSSDPLSLFVIQASFIIIFTRAIGYLLAKMRQPRVIAELIGGIILGPSIFGQIPNYMDDIFPEDSLPYLNLIGTLGIILFLFIIGMEIDFTVLRKRVKSGLAVASTTLAIPLGAGIALGVGLWKQFSHNQDVYFSHYILFIGIAISITAFPVLCRIQVEHKLTHTPVGAVTMSAGVINDVVGWILLSIIVALINADGSIITLWILLVILGWTLLMVFAIRPLFYAFARRNGSLDGSGPSEFVIMLSLLLVFISSFLTDIVGVHPIFGAFLVGLIMPKEGRFNVIITEKIEDVVMIIFVPIFFGLVGIQTDLSLLNSGTIWGYTILVIAVAFFSKFLSGAVTAKLCRFNVRESGAIGTLMSCKGLVEIIVLNVGLQTSILDRRVFSMMIFMAVITTFITTPMARIMYPSKHRPMKMDEDGEEDEKPRPSTEKGQLDRYLMVMQKMEHVSTLLHFTKLLESDKQQHHIDALRLVELTERTSDALRSETQEMKSDPLLGIFTTFAHLRNMICHPLLSLTLQDNFAETVAEQANESDLVVLPWKSHREAIEKEQQAGHQNPFDTLFNLQSASQRYIQFVRKVQSQSMASTAIYLDQGSVDDGDSWNGMTIFMPFFGGSDDRTALKLVQQLCNRQDVNAIVVRIKKELETKASNDTTTGQLTEYSPHALPDTIYAAQNTQQMLESETADDLCWMECIRVAGGLGVEMRESMSSKPLYEATGVAKQVKEGCSGQMLVVCGRSRNKENHRQELATILESEGIQNQPSALAANRFNHLFQVNAPPSPSTHQQIGQEERKTLGELATALIINQQAYLENAKNKEETGLFERAKIKQKAKETRRKRSRDERRDPTWRNNKKKKADPGIPNSLPFKEEVLAEIEEKRTNALEAREAAKAAKAAGEDVELSESDEEDEVGDDVDDDHPDSIPQLIDSSITTEAPSNFGESVDAADVILQVLDARDPQGFRVEALEKLSKQKKVVVILNKVDLVPKETVRSWFNTLNSLLPTIVFASSAHINPIEGLEGCLTADTGVDALKNLLSSYSKDKKGKNPLKVLVAGLPNVGKSALLNTLIKQPYFKTASVSTNSLIGAKNPTTTTTSISAVNVDGIVYIDSPGLYFIGQSGHYAADILRRNLGRPDKVREPQLLADWILNRSNEEDLMMFFKLPAFASGDYEAFFKSFANVVGRVKKRGVLDVNGAMRDFILKYVKYDMPYYTVAPANDKQEKQKKVKQIKGVTDVVARDIDRLPSRKPMRKARGEVRLVAAPSDATIESREYVPTVGGPVEEESEEEQAEDDEDDEEEDDDEDEDNQDIDVLGAVEDMEEHDMTPDANIEPEAPSSPPPKHSKKRKERAPKVKFAKEVETSDAPKSNNKATVSKIKTNKEIEKPKPAKKAKVEEGVSAKQGLKGKKSDKVEGEAFDFNEFF</sequence>
<feature type="compositionally biased region" description="Basic and acidic residues" evidence="9">
    <location>
        <begin position="848"/>
        <end position="859"/>
    </location>
</feature>
<evidence type="ECO:0000313" key="14">
    <source>
        <dbReference type="EMBL" id="TIB38767.1"/>
    </source>
</evidence>
<evidence type="ECO:0000259" key="11">
    <source>
        <dbReference type="Pfam" id="PF00999"/>
    </source>
</evidence>
<feature type="transmembrane region" description="Helical" evidence="10">
    <location>
        <begin position="64"/>
        <end position="82"/>
    </location>
</feature>
<dbReference type="Gene3D" id="3.40.50.300">
    <property type="entry name" value="P-loop containing nucleotide triphosphate hydrolases"/>
    <property type="match status" value="1"/>
</dbReference>
<dbReference type="SUPFAM" id="SSF52540">
    <property type="entry name" value="P-loop containing nucleoside triphosphate hydrolases"/>
    <property type="match status" value="1"/>
</dbReference>
<feature type="compositionally biased region" description="Polar residues" evidence="9">
    <location>
        <begin position="1387"/>
        <end position="1399"/>
    </location>
</feature>
<feature type="domain" description="Cation/H+ exchanger transmembrane" evidence="11">
    <location>
        <begin position="49"/>
        <end position="429"/>
    </location>
</feature>
<dbReference type="PANTHER" id="PTHR32468:SF0">
    <property type="entry name" value="K(+)_H(+) ANTIPORTER 1"/>
    <property type="match status" value="1"/>
</dbReference>
<evidence type="ECO:0000256" key="7">
    <source>
        <dbReference type="ARBA" id="ARBA00023136"/>
    </source>
</evidence>
<keyword evidence="5 10" id="KW-1133">Transmembrane helix</keyword>
<feature type="transmembrane region" description="Helical" evidence="10">
    <location>
        <begin position="35"/>
        <end position="57"/>
    </location>
</feature>
<feature type="region of interest" description="Disordered" evidence="9">
    <location>
        <begin position="440"/>
        <end position="461"/>
    </location>
</feature>
<evidence type="ECO:0000256" key="2">
    <source>
        <dbReference type="ARBA" id="ARBA00004141"/>
    </source>
</evidence>
<dbReference type="Pfam" id="PF08701">
    <property type="entry name" value="GN3L_Grn1"/>
    <property type="match status" value="1"/>
</dbReference>
<feature type="transmembrane region" description="Helical" evidence="10">
    <location>
        <begin position="94"/>
        <end position="117"/>
    </location>
</feature>
<accession>A0A4T0J997</accession>
<evidence type="ECO:0000256" key="10">
    <source>
        <dbReference type="SAM" id="Phobius"/>
    </source>
</evidence>
<evidence type="ECO:0000256" key="6">
    <source>
        <dbReference type="ARBA" id="ARBA00023065"/>
    </source>
</evidence>
<feature type="compositionally biased region" description="Acidic residues" evidence="9">
    <location>
        <begin position="923"/>
        <end position="944"/>
    </location>
</feature>
<feature type="compositionally biased region" description="Acidic residues" evidence="9">
    <location>
        <begin position="1304"/>
        <end position="1332"/>
    </location>
</feature>
<evidence type="ECO:0000256" key="8">
    <source>
        <dbReference type="ARBA" id="ARBA00023242"/>
    </source>
</evidence>
<feature type="transmembrane region" description="Helical" evidence="10">
    <location>
        <begin position="288"/>
        <end position="305"/>
    </location>
</feature>
<dbReference type="GO" id="GO:0016020">
    <property type="term" value="C:membrane"/>
    <property type="evidence" value="ECO:0007669"/>
    <property type="project" value="UniProtKB-SubCell"/>
</dbReference>
<feature type="region of interest" description="Disordered" evidence="9">
    <location>
        <begin position="1267"/>
        <end position="1286"/>
    </location>
</feature>
<evidence type="ECO:0000259" key="13">
    <source>
        <dbReference type="Pfam" id="PF08701"/>
    </source>
</evidence>
<dbReference type="InterPro" id="IPR014813">
    <property type="entry name" value="Gnl3_N_dom"/>
</dbReference>
<feature type="region of interest" description="Disordered" evidence="9">
    <location>
        <begin position="1291"/>
        <end position="1432"/>
    </location>
</feature>
<keyword evidence="6" id="KW-0406">Ion transport</keyword>
<protein>
    <recommendedName>
        <fullName evidence="16">Cation/H+ exchanger domain-containing protein</fullName>
    </recommendedName>
</protein>
<name>A0A4T0J997_WALIC</name>
<comment type="subcellular location">
    <subcellularLocation>
        <location evidence="2">Membrane</location>
        <topology evidence="2">Multi-pass membrane protein</topology>
    </subcellularLocation>
    <subcellularLocation>
        <location evidence="1">Nucleus</location>
    </subcellularLocation>
</comment>
<feature type="transmembrane region" description="Helical" evidence="10">
    <location>
        <begin position="415"/>
        <end position="435"/>
    </location>
</feature>
<dbReference type="PANTHER" id="PTHR32468">
    <property type="entry name" value="CATION/H + ANTIPORTER"/>
    <property type="match status" value="1"/>
</dbReference>
<evidence type="ECO:0000256" key="3">
    <source>
        <dbReference type="ARBA" id="ARBA00022448"/>
    </source>
</evidence>
<feature type="transmembrane region" description="Helical" evidence="10">
    <location>
        <begin position="129"/>
        <end position="151"/>
    </location>
</feature>
<feature type="transmembrane region" description="Helical" evidence="10">
    <location>
        <begin position="317"/>
        <end position="336"/>
    </location>
</feature>
<feature type="transmembrane region" description="Helical" evidence="10">
    <location>
        <begin position="264"/>
        <end position="282"/>
    </location>
</feature>
<feature type="compositionally biased region" description="Basic and acidic residues" evidence="9">
    <location>
        <begin position="1401"/>
        <end position="1420"/>
    </location>
</feature>
<proteinExistence type="predicted"/>
<keyword evidence="3" id="KW-0813">Transport</keyword>
<evidence type="ECO:0000259" key="12">
    <source>
        <dbReference type="Pfam" id="PF01926"/>
    </source>
</evidence>
<keyword evidence="7 10" id="KW-0472">Membrane</keyword>
<comment type="caution">
    <text evidence="14">The sequence shown here is derived from an EMBL/GenBank/DDBJ whole genome shotgun (WGS) entry which is preliminary data.</text>
</comment>
<dbReference type="InterPro" id="IPR006073">
    <property type="entry name" value="GTP-bd"/>
</dbReference>
<keyword evidence="4 10" id="KW-0812">Transmembrane</keyword>